<evidence type="ECO:0000256" key="1">
    <source>
        <dbReference type="ARBA" id="ARBA00007820"/>
    </source>
</evidence>
<protein>
    <recommendedName>
        <fullName evidence="4">40S ribosomal protein S7</fullName>
    </recommendedName>
</protein>
<gene>
    <name evidence="5" type="ORF">L195_g053971</name>
</gene>
<reference evidence="5 6" key="2">
    <citation type="journal article" date="2017" name="Front. Plant Sci.">
        <title>Gene Classification and Mining of Molecular Markers Useful in Red Clover (Trifolium pratense) Breeding.</title>
        <authorList>
            <person name="Istvanek J."/>
            <person name="Dluhosova J."/>
            <person name="Dluhos P."/>
            <person name="Patkova L."/>
            <person name="Nedelnik J."/>
            <person name="Repkova J."/>
        </authorList>
    </citation>
    <scope>NUCLEOTIDE SEQUENCE [LARGE SCALE GENOMIC DNA]</scope>
    <source>
        <strain evidence="6">cv. Tatra</strain>
        <tissue evidence="5">Young leaves</tissue>
    </source>
</reference>
<keyword evidence="3 4" id="KW-0687">Ribonucleoprotein</keyword>
<comment type="similarity">
    <text evidence="1 4">Belongs to the eukaryotic ribosomal protein eS7 family.</text>
</comment>
<evidence type="ECO:0000256" key="2">
    <source>
        <dbReference type="ARBA" id="ARBA00022980"/>
    </source>
</evidence>
<reference evidence="5 6" key="1">
    <citation type="journal article" date="2014" name="Am. J. Bot.">
        <title>Genome assembly and annotation for red clover (Trifolium pratense; Fabaceae).</title>
        <authorList>
            <person name="Istvanek J."/>
            <person name="Jaros M."/>
            <person name="Krenek A."/>
            <person name="Repkova J."/>
        </authorList>
    </citation>
    <scope>NUCLEOTIDE SEQUENCE [LARGE SCALE GENOMIC DNA]</scope>
    <source>
        <strain evidence="6">cv. Tatra</strain>
        <tissue evidence="5">Young leaves</tissue>
    </source>
</reference>
<name>A0A2K3KDM6_TRIPR</name>
<evidence type="ECO:0000256" key="3">
    <source>
        <dbReference type="ARBA" id="ARBA00023274"/>
    </source>
</evidence>
<feature type="non-terminal residue" evidence="5">
    <location>
        <position position="1"/>
    </location>
</feature>
<feature type="non-terminal residue" evidence="5">
    <location>
        <position position="42"/>
    </location>
</feature>
<dbReference type="Proteomes" id="UP000236291">
    <property type="component" value="Unassembled WGS sequence"/>
</dbReference>
<dbReference type="GO" id="GO:0022627">
    <property type="term" value="C:cytosolic small ribosomal subunit"/>
    <property type="evidence" value="ECO:0007669"/>
    <property type="project" value="TreeGrafter"/>
</dbReference>
<dbReference type="Pfam" id="PF01251">
    <property type="entry name" value="Ribosomal_S7e"/>
    <property type="match status" value="1"/>
</dbReference>
<dbReference type="GO" id="GO:0006364">
    <property type="term" value="P:rRNA processing"/>
    <property type="evidence" value="ECO:0007669"/>
    <property type="project" value="TreeGrafter"/>
</dbReference>
<evidence type="ECO:0000256" key="4">
    <source>
        <dbReference type="RuleBase" id="RU364105"/>
    </source>
</evidence>
<dbReference type="GO" id="GO:0006412">
    <property type="term" value="P:translation"/>
    <property type="evidence" value="ECO:0007669"/>
    <property type="project" value="InterPro"/>
</dbReference>
<dbReference type="EMBL" id="ASHM01092799">
    <property type="protein sequence ID" value="PNX64349.1"/>
    <property type="molecule type" value="Genomic_DNA"/>
</dbReference>
<comment type="caution">
    <text evidence="5">The sequence shown here is derived from an EMBL/GenBank/DDBJ whole genome shotgun (WGS) entry which is preliminary data.</text>
</comment>
<dbReference type="PANTHER" id="PTHR11278">
    <property type="entry name" value="40S RIBOSOMAL PROTEIN S7"/>
    <property type="match status" value="1"/>
</dbReference>
<proteinExistence type="inferred from homology"/>
<evidence type="ECO:0000313" key="5">
    <source>
        <dbReference type="EMBL" id="PNX64349.1"/>
    </source>
</evidence>
<keyword evidence="2 4" id="KW-0689">Ribosomal protein</keyword>
<organism evidence="5 6">
    <name type="scientific">Trifolium pratense</name>
    <name type="common">Red clover</name>
    <dbReference type="NCBI Taxonomy" id="57577"/>
    <lineage>
        <taxon>Eukaryota</taxon>
        <taxon>Viridiplantae</taxon>
        <taxon>Streptophyta</taxon>
        <taxon>Embryophyta</taxon>
        <taxon>Tracheophyta</taxon>
        <taxon>Spermatophyta</taxon>
        <taxon>Magnoliopsida</taxon>
        <taxon>eudicotyledons</taxon>
        <taxon>Gunneridae</taxon>
        <taxon>Pentapetalae</taxon>
        <taxon>rosids</taxon>
        <taxon>fabids</taxon>
        <taxon>Fabales</taxon>
        <taxon>Fabaceae</taxon>
        <taxon>Papilionoideae</taxon>
        <taxon>50 kb inversion clade</taxon>
        <taxon>NPAAA clade</taxon>
        <taxon>Hologalegina</taxon>
        <taxon>IRL clade</taxon>
        <taxon>Trifolieae</taxon>
        <taxon>Trifolium</taxon>
    </lineage>
</organism>
<dbReference type="GO" id="GO:0003735">
    <property type="term" value="F:structural constituent of ribosome"/>
    <property type="evidence" value="ECO:0007669"/>
    <property type="project" value="InterPro"/>
</dbReference>
<sequence length="42" mass="4956">SQIDVSANRKAVLINVPFRLRKTFRKVQVRLVRELEKKFSGK</sequence>
<accession>A0A2K3KDM6</accession>
<dbReference type="GO" id="GO:0030686">
    <property type="term" value="C:90S preribosome"/>
    <property type="evidence" value="ECO:0007669"/>
    <property type="project" value="TreeGrafter"/>
</dbReference>
<dbReference type="AlphaFoldDB" id="A0A2K3KDM6"/>
<dbReference type="GO" id="GO:0032040">
    <property type="term" value="C:small-subunit processome"/>
    <property type="evidence" value="ECO:0007669"/>
    <property type="project" value="TreeGrafter"/>
</dbReference>
<dbReference type="InterPro" id="IPR000554">
    <property type="entry name" value="Ribosomal_eS7"/>
</dbReference>
<dbReference type="ExpressionAtlas" id="A0A2K3KDM6">
    <property type="expression patterns" value="baseline"/>
</dbReference>
<dbReference type="PANTHER" id="PTHR11278:SF18">
    <property type="entry name" value="40S RIBOSOMAL PROTEIN S7"/>
    <property type="match status" value="1"/>
</dbReference>
<dbReference type="GO" id="GO:0042274">
    <property type="term" value="P:ribosomal small subunit biogenesis"/>
    <property type="evidence" value="ECO:0007669"/>
    <property type="project" value="TreeGrafter"/>
</dbReference>
<evidence type="ECO:0000313" key="6">
    <source>
        <dbReference type="Proteomes" id="UP000236291"/>
    </source>
</evidence>